<keyword evidence="2" id="KW-0238">DNA-binding</keyword>
<dbReference type="SMART" id="SM00345">
    <property type="entry name" value="HTH_GNTR"/>
    <property type="match status" value="1"/>
</dbReference>
<evidence type="ECO:0000256" key="2">
    <source>
        <dbReference type="ARBA" id="ARBA00023125"/>
    </source>
</evidence>
<sequence length="217" mass="25505">MSLKDEIMNELKQDILSLQLKPGTIISETALSERFKLSRTPIRDILKQLSLEDYINIYPKKGNIVSYIDLDSVEQIIYLRSALEKQLFKDLAGQLPLKAVHELNQLLALQEQAIHSDQASQHFLKLDDAFHQTLFRWAGREFLWGLLQQFNVHYVRYRNLCMLKKDKLLDIHKEHQAMVQIILQGETLKIDDSVHHHLRADMDSLDFQEPYSHYIKK</sequence>
<dbReference type="InterPro" id="IPR036388">
    <property type="entry name" value="WH-like_DNA-bd_sf"/>
</dbReference>
<gene>
    <name evidence="5" type="ORF">B9T62_04935</name>
</gene>
<dbReference type="InterPro" id="IPR036390">
    <property type="entry name" value="WH_DNA-bd_sf"/>
</dbReference>
<dbReference type="InterPro" id="IPR008920">
    <property type="entry name" value="TF_FadR/GntR_C"/>
</dbReference>
<evidence type="ECO:0000313" key="6">
    <source>
        <dbReference type="Proteomes" id="UP000249890"/>
    </source>
</evidence>
<dbReference type="RefSeq" id="WP_087914224.1">
    <property type="nucleotide sequence ID" value="NZ_CP021780.1"/>
</dbReference>
<dbReference type="KEGG" id="pdh:B9T62_04935"/>
<dbReference type="PANTHER" id="PTHR43537:SF5">
    <property type="entry name" value="UXU OPERON TRANSCRIPTIONAL REGULATOR"/>
    <property type="match status" value="1"/>
</dbReference>
<dbReference type="InterPro" id="IPR011711">
    <property type="entry name" value="GntR_C"/>
</dbReference>
<dbReference type="PROSITE" id="PS50949">
    <property type="entry name" value="HTH_GNTR"/>
    <property type="match status" value="1"/>
</dbReference>
<accession>A0A2Z2KH83</accession>
<evidence type="ECO:0000313" key="5">
    <source>
        <dbReference type="EMBL" id="ASA20202.1"/>
    </source>
</evidence>
<dbReference type="Pfam" id="PF00392">
    <property type="entry name" value="GntR"/>
    <property type="match status" value="1"/>
</dbReference>
<proteinExistence type="predicted"/>
<evidence type="ECO:0000259" key="4">
    <source>
        <dbReference type="PROSITE" id="PS50949"/>
    </source>
</evidence>
<evidence type="ECO:0000256" key="3">
    <source>
        <dbReference type="ARBA" id="ARBA00023163"/>
    </source>
</evidence>
<dbReference type="Proteomes" id="UP000249890">
    <property type="component" value="Chromosome"/>
</dbReference>
<dbReference type="OrthoDB" id="574518at2"/>
<dbReference type="PANTHER" id="PTHR43537">
    <property type="entry name" value="TRANSCRIPTIONAL REGULATOR, GNTR FAMILY"/>
    <property type="match status" value="1"/>
</dbReference>
<dbReference type="SUPFAM" id="SSF48008">
    <property type="entry name" value="GntR ligand-binding domain-like"/>
    <property type="match status" value="1"/>
</dbReference>
<name>A0A2Z2KH83_9BACL</name>
<dbReference type="Pfam" id="PF07729">
    <property type="entry name" value="FCD"/>
    <property type="match status" value="1"/>
</dbReference>
<reference evidence="5 6" key="1">
    <citation type="submission" date="2017-06" db="EMBL/GenBank/DDBJ databases">
        <title>Complete genome sequence of Paenibacillus donghaensis KCTC 13049T isolated from East Sea sediment, South Korea.</title>
        <authorList>
            <person name="Jung B.K."/>
            <person name="Hong S.-J."/>
            <person name="Shin J.-H."/>
        </authorList>
    </citation>
    <scope>NUCLEOTIDE SEQUENCE [LARGE SCALE GENOMIC DNA]</scope>
    <source>
        <strain evidence="5 6">KCTC 13049</strain>
    </source>
</reference>
<feature type="domain" description="HTH gntR-type" evidence="4">
    <location>
        <begin position="1"/>
        <end position="68"/>
    </location>
</feature>
<dbReference type="GO" id="GO:0003677">
    <property type="term" value="F:DNA binding"/>
    <property type="evidence" value="ECO:0007669"/>
    <property type="project" value="UniProtKB-KW"/>
</dbReference>
<keyword evidence="1" id="KW-0805">Transcription regulation</keyword>
<dbReference type="EMBL" id="CP021780">
    <property type="protein sequence ID" value="ASA20202.1"/>
    <property type="molecule type" value="Genomic_DNA"/>
</dbReference>
<dbReference type="InterPro" id="IPR000524">
    <property type="entry name" value="Tscrpt_reg_HTH_GntR"/>
</dbReference>
<dbReference type="Gene3D" id="1.10.10.10">
    <property type="entry name" value="Winged helix-like DNA-binding domain superfamily/Winged helix DNA-binding domain"/>
    <property type="match status" value="1"/>
</dbReference>
<dbReference type="SUPFAM" id="SSF46785">
    <property type="entry name" value="Winged helix' DNA-binding domain"/>
    <property type="match status" value="1"/>
</dbReference>
<dbReference type="AlphaFoldDB" id="A0A2Z2KH83"/>
<dbReference type="SMART" id="SM00895">
    <property type="entry name" value="FCD"/>
    <property type="match status" value="1"/>
</dbReference>
<keyword evidence="3" id="KW-0804">Transcription</keyword>
<keyword evidence="6" id="KW-1185">Reference proteome</keyword>
<dbReference type="GO" id="GO:0003700">
    <property type="term" value="F:DNA-binding transcription factor activity"/>
    <property type="evidence" value="ECO:0007669"/>
    <property type="project" value="InterPro"/>
</dbReference>
<dbReference type="CDD" id="cd07377">
    <property type="entry name" value="WHTH_GntR"/>
    <property type="match status" value="1"/>
</dbReference>
<organism evidence="5 6">
    <name type="scientific">Paenibacillus donghaensis</name>
    <dbReference type="NCBI Taxonomy" id="414771"/>
    <lineage>
        <taxon>Bacteria</taxon>
        <taxon>Bacillati</taxon>
        <taxon>Bacillota</taxon>
        <taxon>Bacilli</taxon>
        <taxon>Bacillales</taxon>
        <taxon>Paenibacillaceae</taxon>
        <taxon>Paenibacillus</taxon>
    </lineage>
</organism>
<dbReference type="Gene3D" id="1.20.120.530">
    <property type="entry name" value="GntR ligand-binding domain-like"/>
    <property type="match status" value="1"/>
</dbReference>
<evidence type="ECO:0000256" key="1">
    <source>
        <dbReference type="ARBA" id="ARBA00023015"/>
    </source>
</evidence>
<protein>
    <submittedName>
        <fullName evidence="5">GntR family transcriptional regulator</fullName>
    </submittedName>
</protein>